<proteinExistence type="predicted"/>
<keyword evidence="4" id="KW-1185">Reference proteome</keyword>
<comment type="caution">
    <text evidence="3">The sequence shown here is derived from an EMBL/GenBank/DDBJ whole genome shotgun (WGS) entry which is preliminary data.</text>
</comment>
<feature type="chain" id="PRO_5045956195" description="Flagellar motility protein MotE, a chaperone for MotC folding" evidence="2">
    <location>
        <begin position="41"/>
        <end position="190"/>
    </location>
</feature>
<dbReference type="Proteomes" id="UP001202550">
    <property type="component" value="Unassembled WGS sequence"/>
</dbReference>
<feature type="coiled-coil region" evidence="1">
    <location>
        <begin position="72"/>
        <end position="113"/>
    </location>
</feature>
<name>A0ABT0M1Z1_9RHOB</name>
<evidence type="ECO:0000256" key="1">
    <source>
        <dbReference type="SAM" id="Coils"/>
    </source>
</evidence>
<evidence type="ECO:0000256" key="2">
    <source>
        <dbReference type="SAM" id="SignalP"/>
    </source>
</evidence>
<dbReference type="RefSeq" id="WP_249058202.1">
    <property type="nucleotide sequence ID" value="NZ_JALZWP010000007.1"/>
</dbReference>
<feature type="signal peptide" evidence="2">
    <location>
        <begin position="1"/>
        <end position="40"/>
    </location>
</feature>
<sequence length="190" mass="20220">MTRRTKPNGAGMGAVLFLVATLLFAAGASRLSLGVASAVAAEDTQPAPPHATAEMPDGGALFEALRAREARILEQEHALEDRAKAIRNAEENLRAQLAELQAAESRLAATLTQTESAAENDLIRLTTVFEHMKPPQAATLFSTMETEFAAGFIARLNPQFAGEVMAQLDPTLAYGISAVLAGRHARTPRD</sequence>
<keyword evidence="2" id="KW-0732">Signal</keyword>
<gene>
    <name evidence="3" type="ORF">M3N55_09030</name>
</gene>
<dbReference type="EMBL" id="JALZWP010000007">
    <property type="protein sequence ID" value="MCL1628875.1"/>
    <property type="molecule type" value="Genomic_DNA"/>
</dbReference>
<accession>A0ABT0M1Z1</accession>
<keyword evidence="1" id="KW-0175">Coiled coil</keyword>
<evidence type="ECO:0000313" key="3">
    <source>
        <dbReference type="EMBL" id="MCL1628875.1"/>
    </source>
</evidence>
<dbReference type="SUPFAM" id="SSF158791">
    <property type="entry name" value="MgtE N-terminal domain-like"/>
    <property type="match status" value="1"/>
</dbReference>
<protein>
    <recommendedName>
        <fullName evidence="5">Flagellar motility protein MotE, a chaperone for MotC folding</fullName>
    </recommendedName>
</protein>
<organism evidence="3 4">
    <name type="scientific">Roseinatronobacter domitianus</name>
    <dbReference type="NCBI Taxonomy" id="2940293"/>
    <lineage>
        <taxon>Bacteria</taxon>
        <taxon>Pseudomonadati</taxon>
        <taxon>Pseudomonadota</taxon>
        <taxon>Alphaproteobacteria</taxon>
        <taxon>Rhodobacterales</taxon>
        <taxon>Paracoccaceae</taxon>
        <taxon>Roseinatronobacter</taxon>
    </lineage>
</organism>
<evidence type="ECO:0008006" key="5">
    <source>
        <dbReference type="Google" id="ProtNLM"/>
    </source>
</evidence>
<evidence type="ECO:0000313" key="4">
    <source>
        <dbReference type="Proteomes" id="UP001202550"/>
    </source>
</evidence>
<reference evidence="3 4" key="1">
    <citation type="submission" date="2022-05" db="EMBL/GenBank/DDBJ databases">
        <title>Seasonal and diel survey of microbial diversity of the Tyrrhenian coast.</title>
        <authorList>
            <person name="Gattoni G."/>
            <person name="Corral P."/>
        </authorList>
    </citation>
    <scope>NUCLEOTIDE SEQUENCE [LARGE SCALE GENOMIC DNA]</scope>
    <source>
        <strain evidence="3 4">V10</strain>
    </source>
</reference>